<evidence type="ECO:0000313" key="7">
    <source>
        <dbReference type="EMBL" id="GMT15321.1"/>
    </source>
</evidence>
<dbReference type="AlphaFoldDB" id="A0AAV5V9A3"/>
<dbReference type="InterPro" id="IPR029020">
    <property type="entry name" value="Ammonium/urea_transptr"/>
</dbReference>
<sequence length="108" mass="11722">DPVGVVPVHVIGSTWGMLAVGIFAENDKYSTEVTRGNNGLLYGGGFALLGYQCLAVLTVSVWSAICTMTMLFVLSHSRIGLRLEEWEEQLGADLREHGLAGHNIAKYK</sequence>
<organism evidence="7 8">
    <name type="scientific">Pristionchus fissidentatus</name>
    <dbReference type="NCBI Taxonomy" id="1538716"/>
    <lineage>
        <taxon>Eukaryota</taxon>
        <taxon>Metazoa</taxon>
        <taxon>Ecdysozoa</taxon>
        <taxon>Nematoda</taxon>
        <taxon>Chromadorea</taxon>
        <taxon>Rhabditida</taxon>
        <taxon>Rhabditina</taxon>
        <taxon>Diplogasteromorpha</taxon>
        <taxon>Diplogasteroidea</taxon>
        <taxon>Neodiplogasteridae</taxon>
        <taxon>Pristionchus</taxon>
    </lineage>
</organism>
<dbReference type="PANTHER" id="PTHR11730">
    <property type="entry name" value="AMMONIUM TRANSPORTER"/>
    <property type="match status" value="1"/>
</dbReference>
<dbReference type="Proteomes" id="UP001432322">
    <property type="component" value="Unassembled WGS sequence"/>
</dbReference>
<dbReference type="SUPFAM" id="SSF111352">
    <property type="entry name" value="Ammonium transporter"/>
    <property type="match status" value="1"/>
</dbReference>
<evidence type="ECO:0000256" key="2">
    <source>
        <dbReference type="ARBA" id="ARBA00022692"/>
    </source>
</evidence>
<dbReference type="InterPro" id="IPR024041">
    <property type="entry name" value="NH4_transpt_AmtB-like_dom"/>
</dbReference>
<dbReference type="GO" id="GO:0008519">
    <property type="term" value="F:ammonium channel activity"/>
    <property type="evidence" value="ECO:0007669"/>
    <property type="project" value="InterPro"/>
</dbReference>
<feature type="non-terminal residue" evidence="7">
    <location>
        <position position="108"/>
    </location>
</feature>
<keyword evidence="8" id="KW-1185">Reference proteome</keyword>
<evidence type="ECO:0000256" key="5">
    <source>
        <dbReference type="SAM" id="Phobius"/>
    </source>
</evidence>
<dbReference type="GO" id="GO:0005886">
    <property type="term" value="C:plasma membrane"/>
    <property type="evidence" value="ECO:0007669"/>
    <property type="project" value="TreeGrafter"/>
</dbReference>
<keyword evidence="4 5" id="KW-0472">Membrane</keyword>
<comment type="subcellular location">
    <subcellularLocation>
        <location evidence="1">Membrane</location>
        <topology evidence="1">Multi-pass membrane protein</topology>
    </subcellularLocation>
</comment>
<dbReference type="Gene3D" id="1.10.3430.10">
    <property type="entry name" value="Ammonium transporter AmtB like domains"/>
    <property type="match status" value="1"/>
</dbReference>
<dbReference type="PANTHER" id="PTHR11730:SF58">
    <property type="entry name" value="AMMONIUM TRANSPORTER"/>
    <property type="match status" value="1"/>
</dbReference>
<evidence type="ECO:0000259" key="6">
    <source>
        <dbReference type="Pfam" id="PF00909"/>
    </source>
</evidence>
<evidence type="ECO:0000256" key="1">
    <source>
        <dbReference type="ARBA" id="ARBA00004141"/>
    </source>
</evidence>
<dbReference type="GO" id="GO:0097272">
    <property type="term" value="P:ammonium homeostasis"/>
    <property type="evidence" value="ECO:0007669"/>
    <property type="project" value="TreeGrafter"/>
</dbReference>
<dbReference type="Pfam" id="PF00909">
    <property type="entry name" value="Ammonium_transp"/>
    <property type="match status" value="1"/>
</dbReference>
<feature type="transmembrane region" description="Helical" evidence="5">
    <location>
        <begin position="49"/>
        <end position="74"/>
    </location>
</feature>
<dbReference type="EMBL" id="BTSY01000002">
    <property type="protein sequence ID" value="GMT15321.1"/>
    <property type="molecule type" value="Genomic_DNA"/>
</dbReference>
<evidence type="ECO:0000313" key="8">
    <source>
        <dbReference type="Proteomes" id="UP001432322"/>
    </source>
</evidence>
<reference evidence="7" key="1">
    <citation type="submission" date="2023-10" db="EMBL/GenBank/DDBJ databases">
        <title>Genome assembly of Pristionchus species.</title>
        <authorList>
            <person name="Yoshida K."/>
            <person name="Sommer R.J."/>
        </authorList>
    </citation>
    <scope>NUCLEOTIDE SEQUENCE</scope>
    <source>
        <strain evidence="7">RS5133</strain>
    </source>
</reference>
<comment type="caution">
    <text evidence="7">The sequence shown here is derived from an EMBL/GenBank/DDBJ whole genome shotgun (WGS) entry which is preliminary data.</text>
</comment>
<proteinExistence type="predicted"/>
<keyword evidence="3 5" id="KW-1133">Transmembrane helix</keyword>
<evidence type="ECO:0000256" key="4">
    <source>
        <dbReference type="ARBA" id="ARBA00023136"/>
    </source>
</evidence>
<evidence type="ECO:0000256" key="3">
    <source>
        <dbReference type="ARBA" id="ARBA00022989"/>
    </source>
</evidence>
<gene>
    <name evidence="7" type="ORF">PFISCL1PPCAC_6618</name>
</gene>
<name>A0AAV5V9A3_9BILA</name>
<feature type="domain" description="Ammonium transporter AmtB-like" evidence="6">
    <location>
        <begin position="1"/>
        <end position="100"/>
    </location>
</feature>
<feature type="non-terminal residue" evidence="7">
    <location>
        <position position="1"/>
    </location>
</feature>
<accession>A0AAV5V9A3</accession>
<protein>
    <recommendedName>
        <fullName evidence="6">Ammonium transporter AmtB-like domain-containing protein</fullName>
    </recommendedName>
</protein>
<keyword evidence="2 5" id="KW-0812">Transmembrane</keyword>